<accession>A0A101MQU6</accession>
<evidence type="ECO:0000256" key="5">
    <source>
        <dbReference type="ARBA" id="ARBA00022737"/>
    </source>
</evidence>
<keyword evidence="7" id="KW-0862">Zinc</keyword>
<keyword evidence="13" id="KW-0812">Transmembrane</keyword>
<evidence type="ECO:0000313" key="15">
    <source>
        <dbReference type="EMBL" id="KUM65024.1"/>
    </source>
</evidence>
<name>A0A101MQU6_PENFR</name>
<dbReference type="GO" id="GO:0005654">
    <property type="term" value="C:nucleoplasm"/>
    <property type="evidence" value="ECO:0007669"/>
    <property type="project" value="TreeGrafter"/>
</dbReference>
<feature type="compositionally biased region" description="Low complexity" evidence="12">
    <location>
        <begin position="431"/>
        <end position="444"/>
    </location>
</feature>
<dbReference type="InterPro" id="IPR013087">
    <property type="entry name" value="Znf_C2H2_type"/>
</dbReference>
<dbReference type="FunFam" id="3.30.160.60:FF:000181">
    <property type="entry name" value="C2H2 type zinc finger protein"/>
    <property type="match status" value="1"/>
</dbReference>
<protein>
    <recommendedName>
        <fullName evidence="14">C2H2-type domain-containing protein</fullName>
    </recommendedName>
</protein>
<evidence type="ECO:0000256" key="8">
    <source>
        <dbReference type="ARBA" id="ARBA00023015"/>
    </source>
</evidence>
<dbReference type="AlphaFoldDB" id="A0A101MQU6"/>
<feature type="domain" description="C2H2-type" evidence="14">
    <location>
        <begin position="549"/>
        <end position="576"/>
    </location>
</feature>
<evidence type="ECO:0000256" key="3">
    <source>
        <dbReference type="ARBA" id="ARBA00022490"/>
    </source>
</evidence>
<feature type="compositionally biased region" description="Polar residues" evidence="12">
    <location>
        <begin position="142"/>
        <end position="156"/>
    </location>
</feature>
<keyword evidence="16" id="KW-1185">Reference proteome</keyword>
<dbReference type="GO" id="GO:0000978">
    <property type="term" value="F:RNA polymerase II cis-regulatory region sequence-specific DNA binding"/>
    <property type="evidence" value="ECO:0007669"/>
    <property type="project" value="TreeGrafter"/>
</dbReference>
<dbReference type="EMBL" id="LLXE01000035">
    <property type="protein sequence ID" value="KUM65024.1"/>
    <property type="molecule type" value="Genomic_DNA"/>
</dbReference>
<evidence type="ECO:0000256" key="2">
    <source>
        <dbReference type="ARBA" id="ARBA00004496"/>
    </source>
</evidence>
<evidence type="ECO:0000256" key="1">
    <source>
        <dbReference type="ARBA" id="ARBA00004123"/>
    </source>
</evidence>
<dbReference type="PANTHER" id="PTHR24399">
    <property type="entry name" value="ZINC FINGER AND BTB DOMAIN-CONTAINING"/>
    <property type="match status" value="1"/>
</dbReference>
<evidence type="ECO:0000256" key="12">
    <source>
        <dbReference type="SAM" id="MobiDB-lite"/>
    </source>
</evidence>
<dbReference type="STRING" id="48697.A0A101MQU6"/>
<evidence type="ECO:0000256" key="13">
    <source>
        <dbReference type="SAM" id="Phobius"/>
    </source>
</evidence>
<feature type="transmembrane region" description="Helical" evidence="13">
    <location>
        <begin position="788"/>
        <end position="808"/>
    </location>
</feature>
<keyword evidence="8" id="KW-0805">Transcription regulation</keyword>
<dbReference type="GO" id="GO:0005737">
    <property type="term" value="C:cytoplasm"/>
    <property type="evidence" value="ECO:0007669"/>
    <property type="project" value="UniProtKB-SubCell"/>
</dbReference>
<keyword evidence="13" id="KW-0472">Membrane</keyword>
<evidence type="ECO:0000256" key="10">
    <source>
        <dbReference type="ARBA" id="ARBA00023242"/>
    </source>
</evidence>
<dbReference type="Gene3D" id="3.30.160.60">
    <property type="entry name" value="Classic Zinc Finger"/>
    <property type="match status" value="3"/>
</dbReference>
<dbReference type="GO" id="GO:0001227">
    <property type="term" value="F:DNA-binding transcription repressor activity, RNA polymerase II-specific"/>
    <property type="evidence" value="ECO:0007669"/>
    <property type="project" value="TreeGrafter"/>
</dbReference>
<keyword evidence="10" id="KW-0539">Nucleus</keyword>
<keyword evidence="4" id="KW-0479">Metal-binding</keyword>
<reference evidence="15 16" key="1">
    <citation type="submission" date="2015-10" db="EMBL/GenBank/DDBJ databases">
        <title>Genome sequencing of Penicillium freii.</title>
        <authorList>
            <person name="Nguyen H.D."/>
            <person name="Visagie C.M."/>
            <person name="Seifert K.A."/>
        </authorList>
    </citation>
    <scope>NUCLEOTIDE SEQUENCE [LARGE SCALE GENOMIC DNA]</scope>
    <source>
        <strain evidence="15 16">DAOM 242723</strain>
    </source>
</reference>
<dbReference type="Pfam" id="PF00096">
    <property type="entry name" value="zf-C2H2"/>
    <property type="match status" value="2"/>
</dbReference>
<feature type="region of interest" description="Disordered" evidence="12">
    <location>
        <begin position="280"/>
        <end position="302"/>
    </location>
</feature>
<dbReference type="FunFam" id="3.30.160.60:FF:000146">
    <property type="entry name" value="C2H2 type zinc finger protein"/>
    <property type="match status" value="1"/>
</dbReference>
<keyword evidence="9" id="KW-0804">Transcription</keyword>
<dbReference type="PROSITE" id="PS00028">
    <property type="entry name" value="ZINC_FINGER_C2H2_1"/>
    <property type="match status" value="2"/>
</dbReference>
<sequence>MASHGQNHGTAYSPGGIKNRSVSPSPHGQQYHDPNTGGLGVDPSMAAYSTNPSFHNPDGSIGGAEAYGYPSYLAGAPSAQTLSPTDQSYVPTINTNISISQSFETSLVNQLEHSSTGLRQMQGDENFSNMLNSNHPELDFSLYQNHSPNSTSTPEYDSSLLLDPQMHQRQSINQAINPADLVSPISNPSISSHPSSQDQQHSSPGPMSPPGSTPGAYYTPRHSRHTSLDPATAAYLTAQSGPDWQSVMNNVSFQGHRRAPSEVSEVSSANHSPYLSQHEFDGIENNASPSLAPQSDPSLYDNGLGMESFTLSEQHQQGISPLHSPYISPRLMPQQGGEMVPNNSYLSQFPSAPTDMYGMPQEDMMNMGQLNSIPGDIGQASQMAPPSINVEFAPPLRNPNFDPSKSTADFDSLSPPAMRSRVRSKSDPYHPASRPRSPATSTTSLEPRAPATPRSLSPVGSVGSHSRSSPSSRDPSPARSNRRLSTSSIENRNYILDLADPQRPGAAPGEPKRIQKHPATFQCTLCPKRFTRAYNLRSHLRTHTDERPFVCTVCGKAFARQHDRKRHEGLHSGEKKFVCRGELSRSGQWGCGRRFARADALGRHFRSEAGRVCIKPLLDEESQERDRVLLERQQQQQQSPTGHLQPIPQPLVMPNMPGMDGQSTGNFVLPAALLAQYPALQTLQWDQISAVGDDPGEIGGRSSFDASSGGEFGFDEDDSGMGGGYGNNQGNIGLDDTGIFCFVVCFLPLSSFLFLFLLFFFFFFFLLFFLFFLSLFQVSKRILHDAFHLHKASSFVFNSAYIGVYYAVV</sequence>
<dbReference type="SMART" id="SM00355">
    <property type="entry name" value="ZnF_C2H2"/>
    <property type="match status" value="2"/>
</dbReference>
<comment type="subcellular location">
    <subcellularLocation>
        <location evidence="2">Cytoplasm</location>
    </subcellularLocation>
    <subcellularLocation>
        <location evidence="1">Nucleus</location>
    </subcellularLocation>
</comment>
<feature type="transmembrane region" description="Helical" evidence="13">
    <location>
        <begin position="752"/>
        <end position="776"/>
    </location>
</feature>
<feature type="region of interest" description="Disordered" evidence="12">
    <location>
        <begin position="1"/>
        <end position="59"/>
    </location>
</feature>
<evidence type="ECO:0000256" key="6">
    <source>
        <dbReference type="ARBA" id="ARBA00022771"/>
    </source>
</evidence>
<evidence type="ECO:0000256" key="4">
    <source>
        <dbReference type="ARBA" id="ARBA00022723"/>
    </source>
</evidence>
<organism evidence="15 16">
    <name type="scientific">Penicillium freii</name>
    <dbReference type="NCBI Taxonomy" id="48697"/>
    <lineage>
        <taxon>Eukaryota</taxon>
        <taxon>Fungi</taxon>
        <taxon>Dikarya</taxon>
        <taxon>Ascomycota</taxon>
        <taxon>Pezizomycotina</taxon>
        <taxon>Eurotiomycetes</taxon>
        <taxon>Eurotiomycetidae</taxon>
        <taxon>Eurotiales</taxon>
        <taxon>Aspergillaceae</taxon>
        <taxon>Penicillium</taxon>
    </lineage>
</organism>
<proteinExistence type="predicted"/>
<feature type="region of interest" description="Disordered" evidence="12">
    <location>
        <begin position="180"/>
        <end position="225"/>
    </location>
</feature>
<dbReference type="GO" id="GO:0045944">
    <property type="term" value="P:positive regulation of transcription by RNA polymerase II"/>
    <property type="evidence" value="ECO:0007669"/>
    <property type="project" value="UniProtKB-ARBA"/>
</dbReference>
<keyword evidence="3" id="KW-0963">Cytoplasm</keyword>
<gene>
    <name evidence="15" type="ORF">ACN42_g2076</name>
</gene>
<evidence type="ECO:0000259" key="14">
    <source>
        <dbReference type="PROSITE" id="PS50157"/>
    </source>
</evidence>
<keyword evidence="6 11" id="KW-0863">Zinc-finger</keyword>
<feature type="compositionally biased region" description="Low complexity" evidence="12">
    <location>
        <begin position="183"/>
        <end position="205"/>
    </location>
</feature>
<dbReference type="SUPFAM" id="SSF57667">
    <property type="entry name" value="beta-beta-alpha zinc fingers"/>
    <property type="match status" value="1"/>
</dbReference>
<dbReference type="PANTHER" id="PTHR24399:SF23">
    <property type="entry name" value="C2H2-TYPE DOMAIN-CONTAINING PROTEIN"/>
    <property type="match status" value="1"/>
</dbReference>
<dbReference type="FunFam" id="3.30.160.60:FF:000239">
    <property type="entry name" value="C2H2 type zinc finger protein"/>
    <property type="match status" value="1"/>
</dbReference>
<comment type="caution">
    <text evidence="15">The sequence shown here is derived from an EMBL/GenBank/DDBJ whole genome shotgun (WGS) entry which is preliminary data.</text>
</comment>
<keyword evidence="5" id="KW-0677">Repeat</keyword>
<dbReference type="InterPro" id="IPR036236">
    <property type="entry name" value="Znf_C2H2_sf"/>
</dbReference>
<dbReference type="Proteomes" id="UP000055045">
    <property type="component" value="Unassembled WGS sequence"/>
</dbReference>
<feature type="compositionally biased region" description="Polar residues" evidence="12">
    <location>
        <begin position="285"/>
        <end position="297"/>
    </location>
</feature>
<keyword evidence="13" id="KW-1133">Transmembrane helix</keyword>
<feature type="compositionally biased region" description="Polar residues" evidence="12">
    <location>
        <begin position="1"/>
        <end position="10"/>
    </location>
</feature>
<dbReference type="GO" id="GO:0008270">
    <property type="term" value="F:zinc ion binding"/>
    <property type="evidence" value="ECO:0007669"/>
    <property type="project" value="UniProtKB-KW"/>
</dbReference>
<feature type="domain" description="C2H2-type" evidence="14">
    <location>
        <begin position="521"/>
        <end position="548"/>
    </location>
</feature>
<evidence type="ECO:0000313" key="16">
    <source>
        <dbReference type="Proteomes" id="UP000055045"/>
    </source>
</evidence>
<evidence type="ECO:0000256" key="7">
    <source>
        <dbReference type="ARBA" id="ARBA00022833"/>
    </source>
</evidence>
<evidence type="ECO:0000256" key="11">
    <source>
        <dbReference type="PROSITE-ProRule" id="PRU00042"/>
    </source>
</evidence>
<evidence type="ECO:0000256" key="9">
    <source>
        <dbReference type="ARBA" id="ARBA00023163"/>
    </source>
</evidence>
<dbReference type="PROSITE" id="PS50157">
    <property type="entry name" value="ZINC_FINGER_C2H2_2"/>
    <property type="match status" value="2"/>
</dbReference>
<feature type="region of interest" description="Disordered" evidence="12">
    <location>
        <begin position="138"/>
        <end position="158"/>
    </location>
</feature>
<feature type="compositionally biased region" description="Low complexity" evidence="12">
    <location>
        <begin position="457"/>
        <end position="479"/>
    </location>
</feature>
<feature type="region of interest" description="Disordered" evidence="12">
    <location>
        <begin position="389"/>
        <end position="514"/>
    </location>
</feature>
<dbReference type="GO" id="GO:0071277">
    <property type="term" value="P:cellular response to calcium ion"/>
    <property type="evidence" value="ECO:0007669"/>
    <property type="project" value="UniProtKB-ARBA"/>
</dbReference>